<dbReference type="Gene3D" id="3.55.50.30">
    <property type="match status" value="1"/>
</dbReference>
<dbReference type="Proteomes" id="UP000245489">
    <property type="component" value="Unassembled WGS sequence"/>
</dbReference>
<dbReference type="OrthoDB" id="1452822at2"/>
<dbReference type="Pfam" id="PF16344">
    <property type="entry name" value="FecR_C"/>
    <property type="match status" value="1"/>
</dbReference>
<dbReference type="Gene3D" id="2.60.120.1440">
    <property type="match status" value="1"/>
</dbReference>
<gene>
    <name evidence="4" type="ORF">LV89_04900</name>
</gene>
<evidence type="ECO:0000313" key="5">
    <source>
        <dbReference type="Proteomes" id="UP000245489"/>
    </source>
</evidence>
<dbReference type="InterPro" id="IPR006860">
    <property type="entry name" value="FecR"/>
</dbReference>
<dbReference type="GO" id="GO:0016989">
    <property type="term" value="F:sigma factor antagonist activity"/>
    <property type="evidence" value="ECO:0007669"/>
    <property type="project" value="TreeGrafter"/>
</dbReference>
<protein>
    <submittedName>
        <fullName evidence="4">FecR family protein</fullName>
    </submittedName>
</protein>
<keyword evidence="1" id="KW-0472">Membrane</keyword>
<keyword evidence="1" id="KW-1133">Transmembrane helix</keyword>
<dbReference type="InterPro" id="IPR012373">
    <property type="entry name" value="Ferrdict_sens_TM"/>
</dbReference>
<dbReference type="InterPro" id="IPR032508">
    <property type="entry name" value="FecR_C"/>
</dbReference>
<accession>A0A316DDS3</accession>
<name>A0A316DDS3_9BACT</name>
<feature type="domain" description="FecR protein" evidence="2">
    <location>
        <begin position="132"/>
        <end position="219"/>
    </location>
</feature>
<feature type="domain" description="Protein FecR C-terminal" evidence="3">
    <location>
        <begin position="263"/>
        <end position="330"/>
    </location>
</feature>
<dbReference type="RefSeq" id="WP_109745593.1">
    <property type="nucleotide sequence ID" value="NZ_QGGO01000051.1"/>
</dbReference>
<evidence type="ECO:0000313" key="4">
    <source>
        <dbReference type="EMBL" id="PWK16125.1"/>
    </source>
</evidence>
<evidence type="ECO:0000256" key="1">
    <source>
        <dbReference type="SAM" id="Phobius"/>
    </source>
</evidence>
<sequence length="336" mass="37656">MNQDQTIDDLLAKYLADEANAHESDTMNEWIIASEENQKTFDHSKLIWEGVKAVQNQQTVDVDAAWKKLNIAKKESSQTVDISEQLTVKKLNWVTNFLKIAAVLVLLSGLWFVFAKQSTTPQNEVLTFQSGNKTVEKTLPDGTKITLSKNSTISYPTNFNGTNREVNLEGEGFFDVHHDNAHPFIIHTQGTDVKVLGTSFNVRAYNAQVQVVVKTGRVQFSKNNSRVILEKGQKAEILTNADTIIKSEVSEGKNITQENTQSFVFEQKSLAAVVEILSQKYDRQIILSQDKIKNCKLTASFEDENLENIITVIAETFNLKIQNQGDTIILNGEGCE</sequence>
<dbReference type="PIRSF" id="PIRSF018266">
    <property type="entry name" value="FecR"/>
    <property type="match status" value="1"/>
</dbReference>
<comment type="caution">
    <text evidence="4">The sequence shown here is derived from an EMBL/GenBank/DDBJ whole genome shotgun (WGS) entry which is preliminary data.</text>
</comment>
<feature type="transmembrane region" description="Helical" evidence="1">
    <location>
        <begin position="93"/>
        <end position="114"/>
    </location>
</feature>
<dbReference type="AlphaFoldDB" id="A0A316DDS3"/>
<reference evidence="4 5" key="1">
    <citation type="submission" date="2018-05" db="EMBL/GenBank/DDBJ databases">
        <title>Genomic Encyclopedia of Archaeal and Bacterial Type Strains, Phase II (KMG-II): from individual species to whole genera.</title>
        <authorList>
            <person name="Goeker M."/>
        </authorList>
    </citation>
    <scope>NUCLEOTIDE SEQUENCE [LARGE SCALE GENOMIC DNA]</scope>
    <source>
        <strain evidence="4 5">DSM 22214</strain>
    </source>
</reference>
<dbReference type="Pfam" id="PF04773">
    <property type="entry name" value="FecR"/>
    <property type="match status" value="1"/>
</dbReference>
<keyword evidence="1" id="KW-0812">Transmembrane</keyword>
<organism evidence="4 5">
    <name type="scientific">Arcicella aurantiaca</name>
    <dbReference type="NCBI Taxonomy" id="591202"/>
    <lineage>
        <taxon>Bacteria</taxon>
        <taxon>Pseudomonadati</taxon>
        <taxon>Bacteroidota</taxon>
        <taxon>Cytophagia</taxon>
        <taxon>Cytophagales</taxon>
        <taxon>Flectobacillaceae</taxon>
        <taxon>Arcicella</taxon>
    </lineage>
</organism>
<evidence type="ECO:0000259" key="3">
    <source>
        <dbReference type="Pfam" id="PF16344"/>
    </source>
</evidence>
<keyword evidence="5" id="KW-1185">Reference proteome</keyword>
<dbReference type="PANTHER" id="PTHR30273:SF2">
    <property type="entry name" value="PROTEIN FECR"/>
    <property type="match status" value="1"/>
</dbReference>
<dbReference type="EMBL" id="QGGO01000051">
    <property type="protein sequence ID" value="PWK16125.1"/>
    <property type="molecule type" value="Genomic_DNA"/>
</dbReference>
<proteinExistence type="predicted"/>
<dbReference type="PANTHER" id="PTHR30273">
    <property type="entry name" value="PERIPLASMIC SIGNAL SENSOR AND SIGMA FACTOR ACTIVATOR FECR-RELATED"/>
    <property type="match status" value="1"/>
</dbReference>
<evidence type="ECO:0000259" key="2">
    <source>
        <dbReference type="Pfam" id="PF04773"/>
    </source>
</evidence>